<feature type="region of interest" description="Disordered" evidence="3">
    <location>
        <begin position="1"/>
        <end position="55"/>
    </location>
</feature>
<dbReference type="PANTHER" id="PTHR12215:SF10">
    <property type="entry name" value="L-AMINOADIPATE-SEMIALDEHYDE DEHYDROGENASE-PHOSPHOPANTETHEINYL TRANSFERASE"/>
    <property type="match status" value="1"/>
</dbReference>
<keyword evidence="2 5" id="KW-0808">Transferase</keyword>
<evidence type="ECO:0000313" key="6">
    <source>
        <dbReference type="Proteomes" id="UP001595848"/>
    </source>
</evidence>
<comment type="caution">
    <text evidence="5">The sequence shown here is derived from an EMBL/GenBank/DDBJ whole genome shotgun (WGS) entry which is preliminary data.</text>
</comment>
<name>A0ABV8P365_9BURK</name>
<dbReference type="Proteomes" id="UP001595848">
    <property type="component" value="Unassembled WGS sequence"/>
</dbReference>
<reference evidence="6" key="1">
    <citation type="journal article" date="2019" name="Int. J. Syst. Evol. Microbiol.">
        <title>The Global Catalogue of Microorganisms (GCM) 10K type strain sequencing project: providing services to taxonomists for standard genome sequencing and annotation.</title>
        <authorList>
            <consortium name="The Broad Institute Genomics Platform"/>
            <consortium name="The Broad Institute Genome Sequencing Center for Infectious Disease"/>
            <person name="Wu L."/>
            <person name="Ma J."/>
        </authorList>
    </citation>
    <scope>NUCLEOTIDE SEQUENCE [LARGE SCALE GENOMIC DNA]</scope>
    <source>
        <strain evidence="6">LMG 24813</strain>
    </source>
</reference>
<dbReference type="InterPro" id="IPR050559">
    <property type="entry name" value="P-Pant_transferase_sf"/>
</dbReference>
<evidence type="ECO:0000259" key="4">
    <source>
        <dbReference type="Pfam" id="PF01648"/>
    </source>
</evidence>
<accession>A0ABV8P365</accession>
<evidence type="ECO:0000256" key="2">
    <source>
        <dbReference type="ARBA" id="ARBA00022679"/>
    </source>
</evidence>
<evidence type="ECO:0000313" key="5">
    <source>
        <dbReference type="EMBL" id="MFC4202297.1"/>
    </source>
</evidence>
<dbReference type="RefSeq" id="WP_217965806.1">
    <property type="nucleotide sequence ID" value="NZ_JAHTBN010000008.1"/>
</dbReference>
<protein>
    <submittedName>
        <fullName evidence="5">4'-phosphopantetheinyl transferase family protein</fullName>
    </submittedName>
</protein>
<gene>
    <name evidence="5" type="ORF">ACFOY1_15165</name>
</gene>
<dbReference type="EMBL" id="JBHSBV010000005">
    <property type="protein sequence ID" value="MFC4202297.1"/>
    <property type="molecule type" value="Genomic_DNA"/>
</dbReference>
<evidence type="ECO:0000256" key="3">
    <source>
        <dbReference type="SAM" id="MobiDB-lite"/>
    </source>
</evidence>
<keyword evidence="6" id="KW-1185">Reference proteome</keyword>
<dbReference type="Pfam" id="PF01648">
    <property type="entry name" value="ACPS"/>
    <property type="match status" value="1"/>
</dbReference>
<feature type="compositionally biased region" description="Basic and acidic residues" evidence="3">
    <location>
        <begin position="41"/>
        <end position="52"/>
    </location>
</feature>
<dbReference type="PANTHER" id="PTHR12215">
    <property type="entry name" value="PHOSPHOPANTETHEINE TRANSFERASE"/>
    <property type="match status" value="1"/>
</dbReference>
<feature type="domain" description="4'-phosphopantetheinyl transferase" evidence="4">
    <location>
        <begin position="180"/>
        <end position="280"/>
    </location>
</feature>
<dbReference type="InterPro" id="IPR008278">
    <property type="entry name" value="4-PPantetheinyl_Trfase_dom"/>
</dbReference>
<comment type="similarity">
    <text evidence="1">Belongs to the P-Pant transferase superfamily. Gsp/Sfp/HetI/AcpT family.</text>
</comment>
<dbReference type="GO" id="GO:0016740">
    <property type="term" value="F:transferase activity"/>
    <property type="evidence" value="ECO:0007669"/>
    <property type="project" value="UniProtKB-KW"/>
</dbReference>
<organism evidence="5 6">
    <name type="scientific">Candidimonas humi</name>
    <dbReference type="NCBI Taxonomy" id="683355"/>
    <lineage>
        <taxon>Bacteria</taxon>
        <taxon>Pseudomonadati</taxon>
        <taxon>Pseudomonadota</taxon>
        <taxon>Betaproteobacteria</taxon>
        <taxon>Burkholderiales</taxon>
        <taxon>Alcaligenaceae</taxon>
        <taxon>Candidimonas</taxon>
    </lineage>
</organism>
<proteinExistence type="inferred from homology"/>
<evidence type="ECO:0000256" key="1">
    <source>
        <dbReference type="ARBA" id="ARBA00010990"/>
    </source>
</evidence>
<sequence length="322" mass="34356">MSTPAPPSEGRAFSPEEDVLQRQASGPPASVAQPGTGHAPSPEKDDARRQADSRPTATALPLLASGACHVWSVELDQSPDVQAALAEHLSEDERRHMQALRLPRLRSHYAVAHGALRVLLGRYLGIEPRLCRYATGPRGKPMLAETCPAPAAGGAASALHFNMSHAGTQALIAIARSVEIGVDIELRRDMDDMAGVARTVLSQADLDLWLALPEAQRVTAFYAFWTRKEAVSKAAGTGLYMDFPGLSVEFRPGCPAAVRRIDAAFGKPREWLLAELDCAPGYNAALAARTPALHISLHEARIDEDGAANLDAEAPPDPGSFT</sequence>